<keyword evidence="4" id="KW-0964">Secreted</keyword>
<protein>
    <recommendedName>
        <fullName evidence="12">L-dopachrome isomerase</fullName>
        <ecNumber evidence="9">5.3.2.1</ecNumber>
        <ecNumber evidence="8">5.3.3.12</ecNumber>
    </recommendedName>
    <alternativeName>
        <fullName evidence="10">L-dopachrome tautomerase</fullName>
    </alternativeName>
    <alternativeName>
        <fullName evidence="11">Phenylpyruvate tautomerase</fullName>
    </alternativeName>
</protein>
<accession>A0ABM3M6W3</accession>
<evidence type="ECO:0000256" key="6">
    <source>
        <dbReference type="ARBA" id="ARBA00036735"/>
    </source>
</evidence>
<dbReference type="PANTHER" id="PTHR11954:SF6">
    <property type="entry name" value="MACROPHAGE MIGRATION INHIBITORY FACTOR"/>
    <property type="match status" value="1"/>
</dbReference>
<keyword evidence="5" id="KW-0413">Isomerase</keyword>
<proteinExistence type="inferred from homology"/>
<comment type="catalytic activity">
    <reaction evidence="6">
        <text>3-phenylpyruvate = enol-phenylpyruvate</text>
        <dbReference type="Rhea" id="RHEA:17097"/>
        <dbReference type="ChEBI" id="CHEBI:16815"/>
        <dbReference type="ChEBI" id="CHEBI:18005"/>
        <dbReference type="EC" id="5.3.2.1"/>
    </reaction>
</comment>
<keyword evidence="13" id="KW-1185">Reference proteome</keyword>
<evidence type="ECO:0000256" key="4">
    <source>
        <dbReference type="ARBA" id="ARBA00022525"/>
    </source>
</evidence>
<evidence type="ECO:0000256" key="5">
    <source>
        <dbReference type="ARBA" id="ARBA00023235"/>
    </source>
</evidence>
<comment type="subcellular location">
    <subcellularLocation>
        <location evidence="1">Secreted</location>
    </subcellularLocation>
</comment>
<evidence type="ECO:0000313" key="14">
    <source>
        <dbReference type="RefSeq" id="XP_052746670.1"/>
    </source>
</evidence>
<sequence>MARQHPCMCAALATRPGHLTCSSMIRGINKFTCMLQTDCLVTIDGDSSLPAATASLESIGHLGPDQNIRIAELLSAVIHNELGVTPGRFVLTFYDLSPHNIAKKGTTVAVLER</sequence>
<dbReference type="SUPFAM" id="SSF55331">
    <property type="entry name" value="Tautomerase/MIF"/>
    <property type="match status" value="1"/>
</dbReference>
<evidence type="ECO:0000256" key="9">
    <source>
        <dbReference type="ARBA" id="ARBA00039086"/>
    </source>
</evidence>
<evidence type="ECO:0000256" key="3">
    <source>
        <dbReference type="ARBA" id="ARBA00022514"/>
    </source>
</evidence>
<evidence type="ECO:0000313" key="13">
    <source>
        <dbReference type="Proteomes" id="UP001652582"/>
    </source>
</evidence>
<gene>
    <name evidence="14" type="primary">LOC112056751</name>
</gene>
<dbReference type="EC" id="5.3.2.1" evidence="9"/>
<evidence type="ECO:0000256" key="11">
    <source>
        <dbReference type="ARBA" id="ARBA00041912"/>
    </source>
</evidence>
<evidence type="ECO:0000256" key="7">
    <source>
        <dbReference type="ARBA" id="ARBA00036823"/>
    </source>
</evidence>
<dbReference type="InterPro" id="IPR001398">
    <property type="entry name" value="Macrophage_inhib_fac"/>
</dbReference>
<dbReference type="Pfam" id="PF01187">
    <property type="entry name" value="MIF"/>
    <property type="match status" value="1"/>
</dbReference>
<dbReference type="EC" id="5.3.3.12" evidence="8"/>
<evidence type="ECO:0000256" key="10">
    <source>
        <dbReference type="ARBA" id="ARBA00041631"/>
    </source>
</evidence>
<dbReference type="GeneID" id="112056751"/>
<dbReference type="RefSeq" id="XP_052746670.1">
    <property type="nucleotide sequence ID" value="XM_052890710.1"/>
</dbReference>
<evidence type="ECO:0000256" key="8">
    <source>
        <dbReference type="ARBA" id="ARBA00038932"/>
    </source>
</evidence>
<dbReference type="Gene3D" id="3.30.429.10">
    <property type="entry name" value="Macrophage Migration Inhibitory Factor"/>
    <property type="match status" value="1"/>
</dbReference>
<evidence type="ECO:0000256" key="2">
    <source>
        <dbReference type="ARBA" id="ARBA00005851"/>
    </source>
</evidence>
<keyword evidence="3" id="KW-0202">Cytokine</keyword>
<comment type="catalytic activity">
    <reaction evidence="7">
        <text>L-dopachrome = 5,6-dihydroxyindole-2-carboxylate</text>
        <dbReference type="Rhea" id="RHEA:13041"/>
        <dbReference type="ChEBI" id="CHEBI:16875"/>
        <dbReference type="ChEBI" id="CHEBI:57509"/>
        <dbReference type="EC" id="5.3.3.12"/>
    </reaction>
</comment>
<evidence type="ECO:0000256" key="1">
    <source>
        <dbReference type="ARBA" id="ARBA00004613"/>
    </source>
</evidence>
<name>A0ABM3M6W3_BICAN</name>
<reference evidence="14" key="1">
    <citation type="submission" date="2025-08" db="UniProtKB">
        <authorList>
            <consortium name="RefSeq"/>
        </authorList>
    </citation>
    <scope>IDENTIFICATION</scope>
</reference>
<dbReference type="PANTHER" id="PTHR11954">
    <property type="entry name" value="D-DOPACHROME DECARBOXYLASE"/>
    <property type="match status" value="1"/>
</dbReference>
<dbReference type="Proteomes" id="UP001652582">
    <property type="component" value="Chromosome Z"/>
</dbReference>
<comment type="similarity">
    <text evidence="2">Belongs to the MIF family.</text>
</comment>
<dbReference type="InterPro" id="IPR014347">
    <property type="entry name" value="Tautomerase/MIF_sf"/>
</dbReference>
<evidence type="ECO:0000256" key="12">
    <source>
        <dbReference type="ARBA" id="ARBA00042730"/>
    </source>
</evidence>
<organism evidence="13 14">
    <name type="scientific">Bicyclus anynana</name>
    <name type="common">Squinting bush brown butterfly</name>
    <dbReference type="NCBI Taxonomy" id="110368"/>
    <lineage>
        <taxon>Eukaryota</taxon>
        <taxon>Metazoa</taxon>
        <taxon>Ecdysozoa</taxon>
        <taxon>Arthropoda</taxon>
        <taxon>Hexapoda</taxon>
        <taxon>Insecta</taxon>
        <taxon>Pterygota</taxon>
        <taxon>Neoptera</taxon>
        <taxon>Endopterygota</taxon>
        <taxon>Lepidoptera</taxon>
        <taxon>Glossata</taxon>
        <taxon>Ditrysia</taxon>
        <taxon>Papilionoidea</taxon>
        <taxon>Nymphalidae</taxon>
        <taxon>Satyrinae</taxon>
        <taxon>Satyrini</taxon>
        <taxon>Mycalesina</taxon>
        <taxon>Bicyclus</taxon>
    </lineage>
</organism>